<proteinExistence type="predicted"/>
<feature type="transmembrane region" description="Helical" evidence="1">
    <location>
        <begin position="32"/>
        <end position="53"/>
    </location>
</feature>
<evidence type="ECO:0000313" key="3">
    <source>
        <dbReference type="Proteomes" id="UP001056681"/>
    </source>
</evidence>
<accession>A0ABY4T3R7</accession>
<dbReference type="RefSeq" id="WP_250338418.1">
    <property type="nucleotide sequence ID" value="NZ_CP063231.1"/>
</dbReference>
<dbReference type="Proteomes" id="UP001056681">
    <property type="component" value="Chromosome"/>
</dbReference>
<organism evidence="2 3">
    <name type="scientific">Luteibacter flocculans</name>
    <dbReference type="NCBI Taxonomy" id="2780091"/>
    <lineage>
        <taxon>Bacteria</taxon>
        <taxon>Pseudomonadati</taxon>
        <taxon>Pseudomonadota</taxon>
        <taxon>Gammaproteobacteria</taxon>
        <taxon>Lysobacterales</taxon>
        <taxon>Rhodanobacteraceae</taxon>
        <taxon>Luteibacter</taxon>
    </lineage>
</organism>
<keyword evidence="1" id="KW-1133">Transmembrane helix</keyword>
<protein>
    <recommendedName>
        <fullName evidence="4">DUF304 domain-containing protein</fullName>
    </recommendedName>
</protein>
<keyword evidence="1" id="KW-0472">Membrane</keyword>
<keyword evidence="3" id="KW-1185">Reference proteome</keyword>
<dbReference type="EMBL" id="CP063231">
    <property type="protein sequence ID" value="URL57549.1"/>
    <property type="molecule type" value="Genomic_DNA"/>
</dbReference>
<evidence type="ECO:0008006" key="4">
    <source>
        <dbReference type="Google" id="ProtNLM"/>
    </source>
</evidence>
<reference evidence="2" key="1">
    <citation type="submission" date="2020-10" db="EMBL/GenBank/DDBJ databases">
        <title>Whole-genome sequence of Luteibacter sp. EIF3.</title>
        <authorList>
            <person name="Friedrich I."/>
            <person name="Hertel R."/>
            <person name="Daniel R."/>
        </authorList>
    </citation>
    <scope>NUCLEOTIDE SEQUENCE</scope>
    <source>
        <strain evidence="2">EIF3</strain>
    </source>
</reference>
<name>A0ABY4T3R7_9GAMM</name>
<gene>
    <name evidence="2" type="ORF">IM816_13070</name>
</gene>
<sequence length="166" mass="18187">MRPFPLVAATTDAVVRIKQMSGLSNPLRASRLVAMCYLTVAAGVLGFGIWIIMDGVSAGEVIQPAMIGMPCVVLSLGIAREAIELSSVSIDDGGIEQLKLFHKGGFIVRTRIAWGGVRSCRVRGMWVHLTSASSDVRVDLSTFNNMDEARMSLQRRLPQSARWERR</sequence>
<evidence type="ECO:0000256" key="1">
    <source>
        <dbReference type="SAM" id="Phobius"/>
    </source>
</evidence>
<evidence type="ECO:0000313" key="2">
    <source>
        <dbReference type="EMBL" id="URL57549.1"/>
    </source>
</evidence>
<feature type="transmembrane region" description="Helical" evidence="1">
    <location>
        <begin position="65"/>
        <end position="83"/>
    </location>
</feature>
<keyword evidence="1" id="KW-0812">Transmembrane</keyword>